<dbReference type="SUPFAM" id="SSF49899">
    <property type="entry name" value="Concanavalin A-like lectins/glucanases"/>
    <property type="match status" value="1"/>
</dbReference>
<protein>
    <recommendedName>
        <fullName evidence="4">B30.2/SPRY domain-containing protein</fullName>
    </recommendedName>
</protein>
<dbReference type="CDD" id="cd12888">
    <property type="entry name" value="SPRY_PRY_TRIM7_like"/>
    <property type="match status" value="1"/>
</dbReference>
<dbReference type="Ensembl" id="ENSSMRT00000024288.1">
    <property type="protein sequence ID" value="ENSSMRP00000020727.1"/>
    <property type="gene ID" value="ENSSMRG00000016127.1"/>
</dbReference>
<dbReference type="InterPro" id="IPR001870">
    <property type="entry name" value="B30.2/SPRY"/>
</dbReference>
<dbReference type="SMART" id="SM00449">
    <property type="entry name" value="SPRY"/>
    <property type="match status" value="1"/>
</dbReference>
<dbReference type="InterPro" id="IPR043136">
    <property type="entry name" value="B30.2/SPRY_sf"/>
</dbReference>
<dbReference type="InterPro" id="IPR003879">
    <property type="entry name" value="Butyrophylin_SPRY"/>
</dbReference>
<evidence type="ECO:0000256" key="3">
    <source>
        <dbReference type="ARBA" id="ARBA00034460"/>
    </source>
</evidence>
<dbReference type="Pfam" id="PF13765">
    <property type="entry name" value="PRY"/>
    <property type="match status" value="1"/>
</dbReference>
<dbReference type="InterPro" id="IPR013320">
    <property type="entry name" value="ConA-like_dom_sf"/>
</dbReference>
<evidence type="ECO:0000313" key="6">
    <source>
        <dbReference type="Proteomes" id="UP000694421"/>
    </source>
</evidence>
<keyword evidence="6" id="KW-1185">Reference proteome</keyword>
<dbReference type="PRINTS" id="PR01407">
    <property type="entry name" value="BUTYPHLNCDUF"/>
</dbReference>
<accession>A0A8D0DRR9</accession>
<dbReference type="InterPro" id="IPR050143">
    <property type="entry name" value="TRIM/RBCC"/>
</dbReference>
<keyword evidence="2" id="KW-0528">Neurotoxin</keyword>
<reference evidence="5" key="2">
    <citation type="submission" date="2025-09" db="UniProtKB">
        <authorList>
            <consortium name="Ensembl"/>
        </authorList>
    </citation>
    <scope>IDENTIFICATION</scope>
</reference>
<organism evidence="5 6">
    <name type="scientific">Salvator merianae</name>
    <name type="common">Argentine black and white tegu</name>
    <name type="synonym">Tupinambis merianae</name>
    <dbReference type="NCBI Taxonomy" id="96440"/>
    <lineage>
        <taxon>Eukaryota</taxon>
        <taxon>Metazoa</taxon>
        <taxon>Chordata</taxon>
        <taxon>Craniata</taxon>
        <taxon>Vertebrata</taxon>
        <taxon>Euteleostomi</taxon>
        <taxon>Lepidosauria</taxon>
        <taxon>Squamata</taxon>
        <taxon>Bifurcata</taxon>
        <taxon>Unidentata</taxon>
        <taxon>Episquamata</taxon>
        <taxon>Laterata</taxon>
        <taxon>Teiioidea</taxon>
        <taxon>Teiidae</taxon>
        <taxon>Salvator</taxon>
    </lineage>
</organism>
<dbReference type="OMA" id="KECWEVE"/>
<evidence type="ECO:0000256" key="1">
    <source>
        <dbReference type="ARBA" id="ARBA00009651"/>
    </source>
</evidence>
<reference evidence="5" key="1">
    <citation type="submission" date="2025-08" db="UniProtKB">
        <authorList>
            <consortium name="Ensembl"/>
        </authorList>
    </citation>
    <scope>IDENTIFICATION</scope>
</reference>
<sequence>MIHLIDFGSILEARKKAAYEAGVWASAIDVGESVTFDPNTAHPRLYVSKDQKSVRWGEMEQNLPDNAERFNPRAWVLGQVGYLSGKHCWEVEVKGNGEWAVGVARQSVQRKGLTPFNTTAGIWAIGEYWGLGNYVAFTSPETTKLTFAKRPRVIRVFLDYTAGVVELFNPETKLPVYTFNSAAFSGEKVYPWFRVWDGTALTLHP</sequence>
<dbReference type="PANTHER" id="PTHR24103">
    <property type="entry name" value="E3 UBIQUITIN-PROTEIN LIGASE TRIM"/>
    <property type="match status" value="1"/>
</dbReference>
<dbReference type="GeneTree" id="ENSGT01030000234669"/>
<dbReference type="AlphaFoldDB" id="A0A8D0DRR9"/>
<keyword evidence="2" id="KW-0800">Toxin</keyword>
<dbReference type="FunFam" id="2.60.120.920:FF:000004">
    <property type="entry name" value="Butyrophilin subfamily 1 member A1"/>
    <property type="match status" value="1"/>
</dbReference>
<dbReference type="PROSITE" id="PS50188">
    <property type="entry name" value="B302_SPRY"/>
    <property type="match status" value="1"/>
</dbReference>
<dbReference type="InterPro" id="IPR003877">
    <property type="entry name" value="SPRY_dom"/>
</dbReference>
<proteinExistence type="inferred from homology"/>
<comment type="function">
    <text evidence="3">Neurotoxin that produces dose-dependent hypolocomotion and hyperalgesia in mice. May directly act on the central nervous system, as it is 6500-fold more potent when administered intracerebroventricularly than intraperitoneal.</text>
</comment>
<comment type="similarity">
    <text evidence="1">Belongs to the ohanin/vespryn family.</text>
</comment>
<evidence type="ECO:0000313" key="5">
    <source>
        <dbReference type="Ensembl" id="ENSSMRP00000020727.1"/>
    </source>
</evidence>
<dbReference type="Gene3D" id="2.60.120.920">
    <property type="match status" value="1"/>
</dbReference>
<dbReference type="SMART" id="SM00589">
    <property type="entry name" value="PRY"/>
    <property type="match status" value="1"/>
</dbReference>
<feature type="domain" description="B30.2/SPRY" evidence="4">
    <location>
        <begin position="14"/>
        <end position="205"/>
    </location>
</feature>
<evidence type="ECO:0000256" key="2">
    <source>
        <dbReference type="ARBA" id="ARBA00022699"/>
    </source>
</evidence>
<dbReference type="Proteomes" id="UP000694421">
    <property type="component" value="Unplaced"/>
</dbReference>
<name>A0A8D0DRR9_SALMN</name>
<dbReference type="InterPro" id="IPR006574">
    <property type="entry name" value="PRY"/>
</dbReference>
<dbReference type="Pfam" id="PF00622">
    <property type="entry name" value="SPRY"/>
    <property type="match status" value="1"/>
</dbReference>
<evidence type="ECO:0000259" key="4">
    <source>
        <dbReference type="PROSITE" id="PS50188"/>
    </source>
</evidence>